<evidence type="ECO:0000256" key="3">
    <source>
        <dbReference type="ARBA" id="ARBA00023082"/>
    </source>
</evidence>
<dbReference type="PANTHER" id="PTHR43133:SF62">
    <property type="entry name" value="RNA POLYMERASE SIGMA FACTOR SIGZ"/>
    <property type="match status" value="1"/>
</dbReference>
<dbReference type="RefSeq" id="WP_279964684.1">
    <property type="nucleotide sequence ID" value="NZ_CP122537.1"/>
</dbReference>
<dbReference type="InterPro" id="IPR014284">
    <property type="entry name" value="RNA_pol_sigma-70_dom"/>
</dbReference>
<dbReference type="NCBIfam" id="TIGR02937">
    <property type="entry name" value="sigma70-ECF"/>
    <property type="match status" value="1"/>
</dbReference>
<reference evidence="7 8" key="1">
    <citation type="submission" date="2023-04" db="EMBL/GenBank/DDBJ databases">
        <title>Jannaschia ovalis sp. nov., a marine bacterium isolated from sea tidal flat.</title>
        <authorList>
            <person name="Kwon D.Y."/>
            <person name="Kim J.-J."/>
        </authorList>
    </citation>
    <scope>NUCLEOTIDE SEQUENCE [LARGE SCALE GENOMIC DNA]</scope>
    <source>
        <strain evidence="7 8">GRR-S6-38</strain>
    </source>
</reference>
<dbReference type="InterPro" id="IPR007627">
    <property type="entry name" value="RNA_pol_sigma70_r2"/>
</dbReference>
<dbReference type="InterPro" id="IPR013249">
    <property type="entry name" value="RNA_pol_sigma70_r4_t2"/>
</dbReference>
<dbReference type="InterPro" id="IPR013324">
    <property type="entry name" value="RNA_pol_sigma_r3/r4-like"/>
</dbReference>
<dbReference type="Pfam" id="PF08281">
    <property type="entry name" value="Sigma70_r4_2"/>
    <property type="match status" value="1"/>
</dbReference>
<organism evidence="7 8">
    <name type="scientific">Jannaschia ovalis</name>
    <dbReference type="NCBI Taxonomy" id="3038773"/>
    <lineage>
        <taxon>Bacteria</taxon>
        <taxon>Pseudomonadati</taxon>
        <taxon>Pseudomonadota</taxon>
        <taxon>Alphaproteobacteria</taxon>
        <taxon>Rhodobacterales</taxon>
        <taxon>Roseobacteraceae</taxon>
        <taxon>Jannaschia</taxon>
    </lineage>
</organism>
<comment type="similarity">
    <text evidence="1">Belongs to the sigma-70 factor family. ECF subfamily.</text>
</comment>
<name>A0ABY8LA61_9RHOB</name>
<proteinExistence type="inferred from homology"/>
<dbReference type="Gene3D" id="1.10.10.10">
    <property type="entry name" value="Winged helix-like DNA-binding domain superfamily/Winged helix DNA-binding domain"/>
    <property type="match status" value="1"/>
</dbReference>
<keyword evidence="2" id="KW-0805">Transcription regulation</keyword>
<dbReference type="InterPro" id="IPR036388">
    <property type="entry name" value="WH-like_DNA-bd_sf"/>
</dbReference>
<dbReference type="EMBL" id="CP122537">
    <property type="protein sequence ID" value="WGH78016.1"/>
    <property type="molecule type" value="Genomic_DNA"/>
</dbReference>
<keyword evidence="8" id="KW-1185">Reference proteome</keyword>
<dbReference type="Proteomes" id="UP001243420">
    <property type="component" value="Chromosome"/>
</dbReference>
<evidence type="ECO:0000313" key="7">
    <source>
        <dbReference type="EMBL" id="WGH78016.1"/>
    </source>
</evidence>
<evidence type="ECO:0000259" key="5">
    <source>
        <dbReference type="Pfam" id="PF04542"/>
    </source>
</evidence>
<evidence type="ECO:0000256" key="4">
    <source>
        <dbReference type="ARBA" id="ARBA00023163"/>
    </source>
</evidence>
<feature type="domain" description="RNA polymerase sigma-70 region 2" evidence="5">
    <location>
        <begin position="25"/>
        <end position="94"/>
    </location>
</feature>
<protein>
    <submittedName>
        <fullName evidence="7">Sigma-70 family RNA polymerase sigma factor</fullName>
    </submittedName>
</protein>
<evidence type="ECO:0000256" key="2">
    <source>
        <dbReference type="ARBA" id="ARBA00023015"/>
    </source>
</evidence>
<keyword evidence="3" id="KW-0731">Sigma factor</keyword>
<sequence>MATRDQIERWLASAALGDRDAFAPLYAATSAKLFGLCLRVLGNRGEAEDALQDIYVKIWNGAGSYRANGLSPITWMAAVARNHCIDRLRARRRRAEDGAMPEEDRLADTGPGPEARAIAQGEARAVAGCLGELDPRRAEAVRRAYLEGETYAELAGRFDVPLNTMRTWLRRSLIALRACLERGT</sequence>
<dbReference type="InterPro" id="IPR039425">
    <property type="entry name" value="RNA_pol_sigma-70-like"/>
</dbReference>
<feature type="domain" description="RNA polymerase sigma factor 70 region 4 type 2" evidence="6">
    <location>
        <begin position="125"/>
        <end position="175"/>
    </location>
</feature>
<evidence type="ECO:0000256" key="1">
    <source>
        <dbReference type="ARBA" id="ARBA00010641"/>
    </source>
</evidence>
<dbReference type="PANTHER" id="PTHR43133">
    <property type="entry name" value="RNA POLYMERASE ECF-TYPE SIGMA FACTO"/>
    <property type="match status" value="1"/>
</dbReference>
<evidence type="ECO:0000313" key="8">
    <source>
        <dbReference type="Proteomes" id="UP001243420"/>
    </source>
</evidence>
<dbReference type="SUPFAM" id="SSF88659">
    <property type="entry name" value="Sigma3 and sigma4 domains of RNA polymerase sigma factors"/>
    <property type="match status" value="1"/>
</dbReference>
<dbReference type="Pfam" id="PF04542">
    <property type="entry name" value="Sigma70_r2"/>
    <property type="match status" value="1"/>
</dbReference>
<accession>A0ABY8LA61</accession>
<evidence type="ECO:0000259" key="6">
    <source>
        <dbReference type="Pfam" id="PF08281"/>
    </source>
</evidence>
<dbReference type="SUPFAM" id="SSF88946">
    <property type="entry name" value="Sigma2 domain of RNA polymerase sigma factors"/>
    <property type="match status" value="1"/>
</dbReference>
<dbReference type="InterPro" id="IPR013325">
    <property type="entry name" value="RNA_pol_sigma_r2"/>
</dbReference>
<dbReference type="Gene3D" id="1.10.1740.10">
    <property type="match status" value="1"/>
</dbReference>
<keyword evidence="4" id="KW-0804">Transcription</keyword>
<gene>
    <name evidence="7" type="ORF">P8627_13395</name>
</gene>